<dbReference type="RefSeq" id="WP_085814027.1">
    <property type="nucleotide sequence ID" value="NZ_BDQG01000001.1"/>
</dbReference>
<protein>
    <recommendedName>
        <fullName evidence="4">YkgJ family cysteine cluster protein</fullName>
    </recommendedName>
</protein>
<gene>
    <name evidence="2" type="ORF">GPEL0_01r3855</name>
</gene>
<dbReference type="EMBL" id="BDQG01000001">
    <property type="protein sequence ID" value="GAW67815.1"/>
    <property type="molecule type" value="Genomic_DNA"/>
</dbReference>
<organism evidence="2 3">
    <name type="scientific">Geoanaerobacter pelophilus</name>
    <dbReference type="NCBI Taxonomy" id="60036"/>
    <lineage>
        <taxon>Bacteria</taxon>
        <taxon>Pseudomonadati</taxon>
        <taxon>Thermodesulfobacteriota</taxon>
        <taxon>Desulfuromonadia</taxon>
        <taxon>Geobacterales</taxon>
        <taxon>Geobacteraceae</taxon>
        <taxon>Geoanaerobacter</taxon>
    </lineage>
</organism>
<reference evidence="3" key="2">
    <citation type="submission" date="2017-05" db="EMBL/GenBank/DDBJ databases">
        <title>Draft genome sequence of Geobacter pelophilus, a iron(III)-reducing bacteria.</title>
        <authorList>
            <person name="Aoyagi T."/>
            <person name="Koike H."/>
            <person name="Morita T."/>
            <person name="Sato Y."/>
            <person name="Habe H."/>
            <person name="Hori T."/>
        </authorList>
    </citation>
    <scope>NUCLEOTIDE SEQUENCE [LARGE SCALE GENOMIC DNA]</scope>
    <source>
        <strain evidence="3">Drf2</strain>
    </source>
</reference>
<evidence type="ECO:0008006" key="4">
    <source>
        <dbReference type="Google" id="ProtNLM"/>
    </source>
</evidence>
<evidence type="ECO:0000313" key="3">
    <source>
        <dbReference type="Proteomes" id="UP000194153"/>
    </source>
</evidence>
<evidence type="ECO:0000256" key="1">
    <source>
        <dbReference type="SAM" id="Coils"/>
    </source>
</evidence>
<keyword evidence="3" id="KW-1185">Reference proteome</keyword>
<sequence>MEWEREWVKAVTAVDAVFQALPQEKAHRLHELLRAMVALKERMQRLVEQVEAAESCAGCGGACCVCGKYHFSAADLLAYRATGEPLFSPRFDNGLCPYLGEPGCLIPPGYRPFNCITFNCELIEDRLAHSDVSRFYLMERELKGLYAEIRSLFPGGAMDGPLLRHAVPAP</sequence>
<proteinExistence type="predicted"/>
<feature type="coiled-coil region" evidence="1">
    <location>
        <begin position="29"/>
        <end position="56"/>
    </location>
</feature>
<reference evidence="2 3" key="1">
    <citation type="submission" date="2017-04" db="EMBL/GenBank/DDBJ databases">
        <authorList>
            <consortium name="Geobacter pelophilus Genome Sequencing"/>
            <person name="Aoyagi T."/>
            <person name="Koike H."/>
            <person name="Hori T."/>
        </authorList>
    </citation>
    <scope>NUCLEOTIDE SEQUENCE [LARGE SCALE GENOMIC DNA]</scope>
    <source>
        <strain evidence="2 3">Drf2</strain>
    </source>
</reference>
<accession>A0ABQ0ML54</accession>
<comment type="caution">
    <text evidence="2">The sequence shown here is derived from an EMBL/GenBank/DDBJ whole genome shotgun (WGS) entry which is preliminary data.</text>
</comment>
<evidence type="ECO:0000313" key="2">
    <source>
        <dbReference type="EMBL" id="GAW67815.1"/>
    </source>
</evidence>
<keyword evidence="1" id="KW-0175">Coiled coil</keyword>
<dbReference type="Proteomes" id="UP000194153">
    <property type="component" value="Unassembled WGS sequence"/>
</dbReference>
<name>A0ABQ0ML54_9BACT</name>